<accession>A0A8J6H9B6</accession>
<proteinExistence type="inferred from homology"/>
<dbReference type="GO" id="GO:0046872">
    <property type="term" value="F:metal ion binding"/>
    <property type="evidence" value="ECO:0007669"/>
    <property type="project" value="UniProtKB-KW"/>
</dbReference>
<evidence type="ECO:0000256" key="3">
    <source>
        <dbReference type="ARBA" id="ARBA00007357"/>
    </source>
</evidence>
<dbReference type="InterPro" id="IPR000718">
    <property type="entry name" value="Peptidase_M13"/>
</dbReference>
<keyword evidence="12" id="KW-1185">Reference proteome</keyword>
<protein>
    <submittedName>
        <fullName evidence="11">Uncharacterized protein</fullName>
    </submittedName>
</protein>
<dbReference type="GO" id="GO:0016485">
    <property type="term" value="P:protein processing"/>
    <property type="evidence" value="ECO:0007669"/>
    <property type="project" value="TreeGrafter"/>
</dbReference>
<evidence type="ECO:0000259" key="10">
    <source>
        <dbReference type="Pfam" id="PF05649"/>
    </source>
</evidence>
<comment type="subcellular location">
    <subcellularLocation>
        <location evidence="2">Cell membrane</location>
        <topology evidence="2">Single-pass type II membrane protein</topology>
    </subcellularLocation>
</comment>
<feature type="domain" description="Peptidase M13 N-terminal" evidence="10">
    <location>
        <begin position="27"/>
        <end position="444"/>
    </location>
</feature>
<feature type="domain" description="Peptidase M13 C-terminal" evidence="9">
    <location>
        <begin position="502"/>
        <end position="702"/>
    </location>
</feature>
<evidence type="ECO:0000256" key="5">
    <source>
        <dbReference type="ARBA" id="ARBA00022723"/>
    </source>
</evidence>
<evidence type="ECO:0000256" key="1">
    <source>
        <dbReference type="ARBA" id="ARBA00001947"/>
    </source>
</evidence>
<dbReference type="GO" id="GO:0005886">
    <property type="term" value="C:plasma membrane"/>
    <property type="evidence" value="ECO:0007669"/>
    <property type="project" value="UniProtKB-SubCell"/>
</dbReference>
<evidence type="ECO:0000256" key="7">
    <source>
        <dbReference type="ARBA" id="ARBA00022833"/>
    </source>
</evidence>
<dbReference type="Gene3D" id="3.40.390.10">
    <property type="entry name" value="Collagenase (Catalytic Domain)"/>
    <property type="match status" value="1"/>
</dbReference>
<comment type="caution">
    <text evidence="11">The sequence shown here is derived from an EMBL/GenBank/DDBJ whole genome shotgun (WGS) entry which is preliminary data.</text>
</comment>
<evidence type="ECO:0000256" key="8">
    <source>
        <dbReference type="ARBA" id="ARBA00023049"/>
    </source>
</evidence>
<evidence type="ECO:0000313" key="11">
    <source>
        <dbReference type="EMBL" id="KAH0810499.1"/>
    </source>
</evidence>
<keyword evidence="4" id="KW-0645">Protease</keyword>
<dbReference type="GO" id="GO:0004222">
    <property type="term" value="F:metalloendopeptidase activity"/>
    <property type="evidence" value="ECO:0007669"/>
    <property type="project" value="InterPro"/>
</dbReference>
<dbReference type="PANTHER" id="PTHR11733:SF167">
    <property type="entry name" value="FI17812P1-RELATED"/>
    <property type="match status" value="1"/>
</dbReference>
<dbReference type="PANTHER" id="PTHR11733">
    <property type="entry name" value="ZINC METALLOPROTEASE FAMILY M13 NEPRILYSIN-RELATED"/>
    <property type="match status" value="1"/>
</dbReference>
<name>A0A8J6H9B6_TENMO</name>
<reference evidence="11" key="2">
    <citation type="submission" date="2021-08" db="EMBL/GenBank/DDBJ databases">
        <authorList>
            <person name="Eriksson T."/>
        </authorList>
    </citation>
    <scope>NUCLEOTIDE SEQUENCE</scope>
    <source>
        <strain evidence="11">Stoneville</strain>
        <tissue evidence="11">Whole head</tissue>
    </source>
</reference>
<dbReference type="PRINTS" id="PR00786">
    <property type="entry name" value="NEPRILYSIN"/>
</dbReference>
<keyword evidence="7" id="KW-0862">Zinc</keyword>
<keyword evidence="8" id="KW-0482">Metalloprotease</keyword>
<evidence type="ECO:0000259" key="9">
    <source>
        <dbReference type="Pfam" id="PF01431"/>
    </source>
</evidence>
<organism evidence="11 12">
    <name type="scientific">Tenebrio molitor</name>
    <name type="common">Yellow mealworm beetle</name>
    <dbReference type="NCBI Taxonomy" id="7067"/>
    <lineage>
        <taxon>Eukaryota</taxon>
        <taxon>Metazoa</taxon>
        <taxon>Ecdysozoa</taxon>
        <taxon>Arthropoda</taxon>
        <taxon>Hexapoda</taxon>
        <taxon>Insecta</taxon>
        <taxon>Pterygota</taxon>
        <taxon>Neoptera</taxon>
        <taxon>Endopterygota</taxon>
        <taxon>Coleoptera</taxon>
        <taxon>Polyphaga</taxon>
        <taxon>Cucujiformia</taxon>
        <taxon>Tenebrionidae</taxon>
        <taxon>Tenebrio</taxon>
    </lineage>
</organism>
<evidence type="ECO:0000256" key="2">
    <source>
        <dbReference type="ARBA" id="ARBA00004401"/>
    </source>
</evidence>
<keyword evidence="5" id="KW-0479">Metal-binding</keyword>
<keyword evidence="6" id="KW-0378">Hydrolase</keyword>
<dbReference type="AlphaFoldDB" id="A0A8J6H9B6"/>
<comment type="similarity">
    <text evidence="3">Belongs to the peptidase M13 family.</text>
</comment>
<dbReference type="SUPFAM" id="SSF55486">
    <property type="entry name" value="Metalloproteases ('zincins'), catalytic domain"/>
    <property type="match status" value="1"/>
</dbReference>
<dbReference type="InterPro" id="IPR018497">
    <property type="entry name" value="Peptidase_M13_C"/>
</dbReference>
<comment type="cofactor">
    <cofactor evidence="1">
        <name>Zn(2+)</name>
        <dbReference type="ChEBI" id="CHEBI:29105"/>
    </cofactor>
</comment>
<dbReference type="PROSITE" id="PS51885">
    <property type="entry name" value="NEPRILYSIN"/>
    <property type="match status" value="1"/>
</dbReference>
<reference evidence="11" key="1">
    <citation type="journal article" date="2020" name="J Insects Food Feed">
        <title>The yellow mealworm (Tenebrio molitor) genome: a resource for the emerging insects as food and feed industry.</title>
        <authorList>
            <person name="Eriksson T."/>
            <person name="Andere A."/>
            <person name="Kelstrup H."/>
            <person name="Emery V."/>
            <person name="Picard C."/>
        </authorList>
    </citation>
    <scope>NUCLEOTIDE SEQUENCE</scope>
    <source>
        <strain evidence="11">Stoneville</strain>
        <tissue evidence="11">Whole head</tissue>
    </source>
</reference>
<dbReference type="Pfam" id="PF05649">
    <property type="entry name" value="Peptidase_M13_N"/>
    <property type="match status" value="1"/>
</dbReference>
<dbReference type="InterPro" id="IPR042089">
    <property type="entry name" value="Peptidase_M13_dom_2"/>
</dbReference>
<dbReference type="EMBL" id="JABDTM020027451">
    <property type="protein sequence ID" value="KAH0810499.1"/>
    <property type="molecule type" value="Genomic_DNA"/>
</dbReference>
<dbReference type="Gene3D" id="1.10.1380.10">
    <property type="entry name" value="Neutral endopeptidase , domain2"/>
    <property type="match status" value="1"/>
</dbReference>
<sequence length="705" mass="80448">MHKEKMKRRHKSSDIPELDYLDISVDPCDDFYRFTCGNFGEVHPRPATLNILDHFTLLEDELVQIGAEILSSATRDDEPVALKKAKAAYRGCVGGFLSNNLVGPEMSTVAEFGGMPLLSPPEVTAEFSWNDIGELVGRYGVPLIFTYTVGQTSQNESLIRLSSDSLSNPTLFRPKLRKTYEEVLEEDFKEAARSRVTRSTTPAAFDVFLRTLAKNLLQQTNTTKSDEEIIAELDDMANFMRKLYVGGILDGDIIPLESEVTVGELQEWTDQQFGGEVDMNWVEYLSQIFRFAGVEITEDIRLYHPGAEMIYGVLNLVKNTDPKIVKNFALLRVFLFQAPDSDTSIRKAFEDYYNAKGYQLYPRWEYCTRKLLDVIDTATLSYAITYDYQLYHYDINKISEAFTLVQNIRDELAETLGTSQWMDAQSRASALKKAENMLVLLGFPDFVDDPDQLDVFYQNLRVCQWDNYGNARNIRAFKQAYQFSQLGKPERNFWGLSTFDPNAYYNRPNNKIVIPISMLNPVFFYGDNPVLDYSRLGSIIGHEVTHGFDSNGKEYDENGQLQSWWSSETMQAFTERTQCFEKQYSQYFVPEVNAYVNGSYCVNENLADNGGVREAFRAYQKVVQEEELVATGNYTLEQLFFIGYGTMWCSQETSYALSVILSTPNGYPPKRFRVIGSLSNMEEFSTAFSCPIGSGMNPENKCLLW</sequence>
<dbReference type="InterPro" id="IPR024079">
    <property type="entry name" value="MetalloPept_cat_dom_sf"/>
</dbReference>
<evidence type="ECO:0000256" key="6">
    <source>
        <dbReference type="ARBA" id="ARBA00022801"/>
    </source>
</evidence>
<evidence type="ECO:0000313" key="12">
    <source>
        <dbReference type="Proteomes" id="UP000719412"/>
    </source>
</evidence>
<dbReference type="InterPro" id="IPR008753">
    <property type="entry name" value="Peptidase_M13_N"/>
</dbReference>
<dbReference type="Pfam" id="PF01431">
    <property type="entry name" value="Peptidase_M13"/>
    <property type="match status" value="1"/>
</dbReference>
<dbReference type="Proteomes" id="UP000719412">
    <property type="component" value="Unassembled WGS sequence"/>
</dbReference>
<gene>
    <name evidence="11" type="ORF">GEV33_012288</name>
</gene>
<dbReference type="CDD" id="cd08662">
    <property type="entry name" value="M13"/>
    <property type="match status" value="1"/>
</dbReference>
<evidence type="ECO:0000256" key="4">
    <source>
        <dbReference type="ARBA" id="ARBA00022670"/>
    </source>
</evidence>